<name>A0A8H6HI64_9AGAR</name>
<dbReference type="Proteomes" id="UP000521943">
    <property type="component" value="Unassembled WGS sequence"/>
</dbReference>
<evidence type="ECO:0000313" key="3">
    <source>
        <dbReference type="Proteomes" id="UP000521943"/>
    </source>
</evidence>
<reference evidence="2 3" key="1">
    <citation type="submission" date="2020-07" db="EMBL/GenBank/DDBJ databases">
        <title>Comparative genomics of pyrophilous fungi reveals a link between fire events and developmental genes.</title>
        <authorList>
            <consortium name="DOE Joint Genome Institute"/>
            <person name="Steindorff A.S."/>
            <person name="Carver A."/>
            <person name="Calhoun S."/>
            <person name="Stillman K."/>
            <person name="Liu H."/>
            <person name="Lipzen A."/>
            <person name="Pangilinan J."/>
            <person name="Labutti K."/>
            <person name="Bruns T.D."/>
            <person name="Grigoriev I.V."/>
        </authorList>
    </citation>
    <scope>NUCLEOTIDE SEQUENCE [LARGE SCALE GENOMIC DNA]</scope>
    <source>
        <strain evidence="2 3">CBS 144469</strain>
    </source>
</reference>
<dbReference type="AlphaFoldDB" id="A0A8H6HI64"/>
<evidence type="ECO:0000313" key="2">
    <source>
        <dbReference type="EMBL" id="KAF6746243.1"/>
    </source>
</evidence>
<protein>
    <submittedName>
        <fullName evidence="2">Uncharacterized protein</fullName>
    </submittedName>
</protein>
<proteinExistence type="predicted"/>
<feature type="compositionally biased region" description="Acidic residues" evidence="1">
    <location>
        <begin position="181"/>
        <end position="198"/>
    </location>
</feature>
<comment type="caution">
    <text evidence="2">The sequence shown here is derived from an EMBL/GenBank/DDBJ whole genome shotgun (WGS) entry which is preliminary data.</text>
</comment>
<feature type="compositionally biased region" description="Basic and acidic residues" evidence="1">
    <location>
        <begin position="122"/>
        <end position="135"/>
    </location>
</feature>
<keyword evidence="3" id="KW-1185">Reference proteome</keyword>
<organism evidence="2 3">
    <name type="scientific">Ephemerocybe angulata</name>
    <dbReference type="NCBI Taxonomy" id="980116"/>
    <lineage>
        <taxon>Eukaryota</taxon>
        <taxon>Fungi</taxon>
        <taxon>Dikarya</taxon>
        <taxon>Basidiomycota</taxon>
        <taxon>Agaricomycotina</taxon>
        <taxon>Agaricomycetes</taxon>
        <taxon>Agaricomycetidae</taxon>
        <taxon>Agaricales</taxon>
        <taxon>Agaricineae</taxon>
        <taxon>Psathyrellaceae</taxon>
        <taxon>Ephemerocybe</taxon>
    </lineage>
</organism>
<accession>A0A8H6HI64</accession>
<feature type="region of interest" description="Disordered" evidence="1">
    <location>
        <begin position="180"/>
        <end position="214"/>
    </location>
</feature>
<gene>
    <name evidence="2" type="ORF">DFP72DRAFT_1076452</name>
</gene>
<feature type="compositionally biased region" description="Polar residues" evidence="1">
    <location>
        <begin position="136"/>
        <end position="145"/>
    </location>
</feature>
<sequence length="323" mass="34745">MKRLDESKHVYPAKRQRLAITAAAAAGVEPSTQRVIADLDVNQEVIGVGRSAGTTQKKTASRAGRPQPRLSDPMGLRTRAQKTIVTRSHSRATSNGKTPPLIIKIHADLWKIAVAKKALKDVTTDVSKQTERDSTAQESTTTSAVVQGPPPMRKTQMKAASAHVNAVTVAEAKPVLCDTPVAEDDSEDTDSDATDIEETATGGEPHTEPLSSGEGYQATISLAGGYHRRAVLFKPTSEIQDYAPEDIVSAICLIQLSASEGLESPLESEDRVDNTPQPQVLQVRNMLEPAEVTEEERDAALGPQLKVTQASLKELEVETEQLT</sequence>
<feature type="region of interest" description="Disordered" evidence="1">
    <location>
        <begin position="47"/>
        <end position="75"/>
    </location>
</feature>
<dbReference type="EMBL" id="JACGCI010000094">
    <property type="protein sequence ID" value="KAF6746243.1"/>
    <property type="molecule type" value="Genomic_DNA"/>
</dbReference>
<evidence type="ECO:0000256" key="1">
    <source>
        <dbReference type="SAM" id="MobiDB-lite"/>
    </source>
</evidence>
<feature type="region of interest" description="Disordered" evidence="1">
    <location>
        <begin position="122"/>
        <end position="152"/>
    </location>
</feature>